<evidence type="ECO:0000313" key="1">
    <source>
        <dbReference type="EMBL" id="QCE11570.1"/>
    </source>
</evidence>
<gene>
    <name evidence="1" type="ORF">DEO72_LG10g2803</name>
</gene>
<dbReference type="SUPFAM" id="SSF54001">
    <property type="entry name" value="Cysteine proteinases"/>
    <property type="match status" value="1"/>
</dbReference>
<keyword evidence="2" id="KW-1185">Reference proteome</keyword>
<sequence>MEWHVTERNMKLIAVSASIPKVFFSTAPLNSNIPSKSTAQARSPPSSLKIHHHDEVHRACEDHRACEVPRPCDVPRPCEVHRVGGLLRKSTTPKHRKVFFHLVQGKREVKSSPHSWNKGKKTKMEKDAQVRILYRCDTKYIVEVNNVVKATHRLSMVGKSVPFDSEVSGLVGSLFENKPISVRDISNKIKNYVSSDDDDDVQSVCRTSRIVNNMPFKILDNLNNLSDFNWADSVHTFLIGGMNRGHKVLLENQNSSSLNIAGYVAVIQIWATRRLRLEDVQTENQFPRILHWPLVKIRTVNIESLFEKTKMQNVENLFWLLMNDKNQMKPTFELVIDDLPHQPNLHDCGILVLKYLQMWDGLKRFDGKNMPSYSCVSTKT</sequence>
<evidence type="ECO:0000313" key="2">
    <source>
        <dbReference type="Proteomes" id="UP000501690"/>
    </source>
</evidence>
<dbReference type="InterPro" id="IPR038765">
    <property type="entry name" value="Papain-like_cys_pep_sf"/>
</dbReference>
<accession>A0A4D6NCH6</accession>
<dbReference type="EMBL" id="CP039354">
    <property type="protein sequence ID" value="QCE11570.1"/>
    <property type="molecule type" value="Genomic_DNA"/>
</dbReference>
<dbReference type="AlphaFoldDB" id="A0A4D6NCH6"/>
<dbReference type="Proteomes" id="UP000501690">
    <property type="component" value="Linkage Group LG10"/>
</dbReference>
<organism evidence="1 2">
    <name type="scientific">Vigna unguiculata</name>
    <name type="common">Cowpea</name>
    <dbReference type="NCBI Taxonomy" id="3917"/>
    <lineage>
        <taxon>Eukaryota</taxon>
        <taxon>Viridiplantae</taxon>
        <taxon>Streptophyta</taxon>
        <taxon>Embryophyta</taxon>
        <taxon>Tracheophyta</taxon>
        <taxon>Spermatophyta</taxon>
        <taxon>Magnoliopsida</taxon>
        <taxon>eudicotyledons</taxon>
        <taxon>Gunneridae</taxon>
        <taxon>Pentapetalae</taxon>
        <taxon>rosids</taxon>
        <taxon>fabids</taxon>
        <taxon>Fabales</taxon>
        <taxon>Fabaceae</taxon>
        <taxon>Papilionoideae</taxon>
        <taxon>50 kb inversion clade</taxon>
        <taxon>NPAAA clade</taxon>
        <taxon>indigoferoid/millettioid clade</taxon>
        <taxon>Phaseoleae</taxon>
        <taxon>Vigna</taxon>
    </lineage>
</organism>
<proteinExistence type="predicted"/>
<protein>
    <recommendedName>
        <fullName evidence="3">Ulp1 protease family</fullName>
    </recommendedName>
</protein>
<reference evidence="1 2" key="1">
    <citation type="submission" date="2019-04" db="EMBL/GenBank/DDBJ databases">
        <title>An improved genome assembly and genetic linkage map for asparagus bean, Vigna unguiculata ssp. sesquipedialis.</title>
        <authorList>
            <person name="Xia Q."/>
            <person name="Zhang R."/>
            <person name="Dong Y."/>
        </authorList>
    </citation>
    <scope>NUCLEOTIDE SEQUENCE [LARGE SCALE GENOMIC DNA]</scope>
    <source>
        <tissue evidence="1">Leaf</tissue>
    </source>
</reference>
<name>A0A4D6NCH6_VIGUN</name>
<evidence type="ECO:0008006" key="3">
    <source>
        <dbReference type="Google" id="ProtNLM"/>
    </source>
</evidence>